<dbReference type="GO" id="GO:0005634">
    <property type="term" value="C:nucleus"/>
    <property type="evidence" value="ECO:0007669"/>
    <property type="project" value="TreeGrafter"/>
</dbReference>
<evidence type="ECO:0000256" key="4">
    <source>
        <dbReference type="PROSITE-ProRule" id="PRU01015"/>
    </source>
</evidence>
<sequence length="254" mass="29740">MCWYRNARQKNNKRKCIRKCYNNNPRKLEEVELPVPKVDIIISEWMGYFLLYESMVHTVIFARDKWLAEGGIIMPDQSNLFLCAIEDGDYKDEKIGFWDNVYGFKMTSLKEEAVKEPLVDVVNNKAVVTDVAKILSIDLYTVKVSDLNFTNNFVLNVKRDDYAHALVAYFDVWFSKCHTRIGFSTAPFAEYTHWKQTVFYLDESLMLEKDSKVFGTIKVEANAKNHRDLDILIQTNYTSKQTGPVEQKKLYHMR</sequence>
<dbReference type="GO" id="GO:0042054">
    <property type="term" value="F:histone methyltransferase activity"/>
    <property type="evidence" value="ECO:0007669"/>
    <property type="project" value="TreeGrafter"/>
</dbReference>
<dbReference type="OrthoDB" id="7848332at2759"/>
<evidence type="ECO:0000259" key="5">
    <source>
        <dbReference type="Pfam" id="PF22528"/>
    </source>
</evidence>
<dbReference type="OMA" id="MGACLMY"/>
<evidence type="ECO:0000313" key="7">
    <source>
        <dbReference type="Proteomes" id="UP000023152"/>
    </source>
</evidence>
<evidence type="ECO:0000256" key="3">
    <source>
        <dbReference type="ARBA" id="ARBA00022691"/>
    </source>
</evidence>
<dbReference type="PROSITE" id="PS51678">
    <property type="entry name" value="SAM_MT_PRMT"/>
    <property type="match status" value="1"/>
</dbReference>
<dbReference type="InterPro" id="IPR025799">
    <property type="entry name" value="Arg_MeTrfase"/>
</dbReference>
<keyword evidence="2 4" id="KW-0808">Transferase</keyword>
<organism evidence="6 7">
    <name type="scientific">Reticulomyxa filosa</name>
    <dbReference type="NCBI Taxonomy" id="46433"/>
    <lineage>
        <taxon>Eukaryota</taxon>
        <taxon>Sar</taxon>
        <taxon>Rhizaria</taxon>
        <taxon>Retaria</taxon>
        <taxon>Foraminifera</taxon>
        <taxon>Monothalamids</taxon>
        <taxon>Reticulomyxidae</taxon>
        <taxon>Reticulomyxa</taxon>
    </lineage>
</organism>
<dbReference type="GO" id="GO:0032259">
    <property type="term" value="P:methylation"/>
    <property type="evidence" value="ECO:0007669"/>
    <property type="project" value="UniProtKB-KW"/>
</dbReference>
<feature type="domain" description="Protein arginine N-methyltransferase" evidence="5">
    <location>
        <begin position="77"/>
        <end position="239"/>
    </location>
</feature>
<dbReference type="SUPFAM" id="SSF53335">
    <property type="entry name" value="S-adenosyl-L-methionine-dependent methyltransferases"/>
    <property type="match status" value="1"/>
</dbReference>
<evidence type="ECO:0000256" key="1">
    <source>
        <dbReference type="ARBA" id="ARBA00022603"/>
    </source>
</evidence>
<evidence type="ECO:0000313" key="6">
    <source>
        <dbReference type="EMBL" id="ETO36231.1"/>
    </source>
</evidence>
<comment type="caution">
    <text evidence="6">The sequence shown here is derived from an EMBL/GenBank/DDBJ whole genome shotgun (WGS) entry which is preliminary data.</text>
</comment>
<dbReference type="PANTHER" id="PTHR11006:SF53">
    <property type="entry name" value="PROTEIN ARGININE N-METHYLTRANSFERASE 3"/>
    <property type="match status" value="1"/>
</dbReference>
<dbReference type="Gene3D" id="2.70.160.11">
    <property type="entry name" value="Hnrnp arginine n-methyltransferase1"/>
    <property type="match status" value="1"/>
</dbReference>
<dbReference type="AlphaFoldDB" id="X6PDE7"/>
<dbReference type="EMBL" id="ASPP01000873">
    <property type="protein sequence ID" value="ETO36231.1"/>
    <property type="molecule type" value="Genomic_DNA"/>
</dbReference>
<keyword evidence="3 4" id="KW-0949">S-adenosyl-L-methionine</keyword>
<keyword evidence="1 4" id="KW-0489">Methyltransferase</keyword>
<dbReference type="InterPro" id="IPR029063">
    <property type="entry name" value="SAM-dependent_MTases_sf"/>
</dbReference>
<protein>
    <recommendedName>
        <fullName evidence="5">Protein arginine N-methyltransferase domain-containing protein</fullName>
    </recommendedName>
</protein>
<gene>
    <name evidence="6" type="ORF">RFI_00831</name>
</gene>
<dbReference type="Gene3D" id="3.40.50.150">
    <property type="entry name" value="Vaccinia Virus protein VP39"/>
    <property type="match status" value="1"/>
</dbReference>
<proteinExistence type="predicted"/>
<dbReference type="InterPro" id="IPR055135">
    <property type="entry name" value="PRMT_dom"/>
</dbReference>
<dbReference type="GO" id="GO:0016274">
    <property type="term" value="F:protein-arginine N-methyltransferase activity"/>
    <property type="evidence" value="ECO:0007669"/>
    <property type="project" value="InterPro"/>
</dbReference>
<keyword evidence="7" id="KW-1185">Reference proteome</keyword>
<dbReference type="PANTHER" id="PTHR11006">
    <property type="entry name" value="PROTEIN ARGININE N-METHYLTRANSFERASE"/>
    <property type="match status" value="1"/>
</dbReference>
<reference evidence="6 7" key="1">
    <citation type="journal article" date="2013" name="Curr. Biol.">
        <title>The Genome of the Foraminiferan Reticulomyxa filosa.</title>
        <authorList>
            <person name="Glockner G."/>
            <person name="Hulsmann N."/>
            <person name="Schleicher M."/>
            <person name="Noegel A.A."/>
            <person name="Eichinger L."/>
            <person name="Gallinger C."/>
            <person name="Pawlowski J."/>
            <person name="Sierra R."/>
            <person name="Euteneuer U."/>
            <person name="Pillet L."/>
            <person name="Moustafa A."/>
            <person name="Platzer M."/>
            <person name="Groth M."/>
            <person name="Szafranski K."/>
            <person name="Schliwa M."/>
        </authorList>
    </citation>
    <scope>NUCLEOTIDE SEQUENCE [LARGE SCALE GENOMIC DNA]</scope>
</reference>
<dbReference type="Pfam" id="PF22528">
    <property type="entry name" value="PRMT_C"/>
    <property type="match status" value="1"/>
</dbReference>
<evidence type="ECO:0000256" key="2">
    <source>
        <dbReference type="ARBA" id="ARBA00022679"/>
    </source>
</evidence>
<dbReference type="FunFam" id="2.70.160.11:FF:000001">
    <property type="entry name" value="Blast:Protein arginine N-methyltransferase 1"/>
    <property type="match status" value="1"/>
</dbReference>
<dbReference type="Proteomes" id="UP000023152">
    <property type="component" value="Unassembled WGS sequence"/>
</dbReference>
<name>X6PDE7_RETFI</name>
<accession>X6PDE7</accession>